<proteinExistence type="predicted"/>
<dbReference type="GeneID" id="36401074"/>
<keyword evidence="2" id="KW-1185">Reference proteome</keyword>
<name>A0A0P1ABY4_PLAHL</name>
<protein>
    <submittedName>
        <fullName evidence="1">Uncharacterized protein</fullName>
    </submittedName>
</protein>
<reference evidence="2" key="1">
    <citation type="submission" date="2014-09" db="EMBL/GenBank/DDBJ databases">
        <authorList>
            <person name="Sharma Rahul"/>
            <person name="Thines Marco"/>
        </authorList>
    </citation>
    <scope>NUCLEOTIDE SEQUENCE [LARGE SCALE GENOMIC DNA]</scope>
</reference>
<evidence type="ECO:0000313" key="1">
    <source>
        <dbReference type="EMBL" id="CEG37974.1"/>
    </source>
</evidence>
<dbReference type="RefSeq" id="XP_024574343.1">
    <property type="nucleotide sequence ID" value="XM_024723357.1"/>
</dbReference>
<dbReference type="EMBL" id="CCYD01000291">
    <property type="protein sequence ID" value="CEG37974.1"/>
    <property type="molecule type" value="Genomic_DNA"/>
</dbReference>
<organism evidence="1 2">
    <name type="scientific">Plasmopara halstedii</name>
    <name type="common">Downy mildew of sunflower</name>
    <dbReference type="NCBI Taxonomy" id="4781"/>
    <lineage>
        <taxon>Eukaryota</taxon>
        <taxon>Sar</taxon>
        <taxon>Stramenopiles</taxon>
        <taxon>Oomycota</taxon>
        <taxon>Peronosporomycetes</taxon>
        <taxon>Peronosporales</taxon>
        <taxon>Peronosporaceae</taxon>
        <taxon>Plasmopara</taxon>
    </lineage>
</organism>
<sequence>MQREAFYNSGLVVFSPKFNMSNIELHSNKQCLFKTVGDQHKKADNVLRSHAKLGLNFGSLGL</sequence>
<evidence type="ECO:0000313" key="2">
    <source>
        <dbReference type="Proteomes" id="UP000054928"/>
    </source>
</evidence>
<accession>A0A0P1ABY4</accession>
<dbReference type="AlphaFoldDB" id="A0A0P1ABY4"/>
<dbReference type="Proteomes" id="UP000054928">
    <property type="component" value="Unassembled WGS sequence"/>
</dbReference>